<accession>A0AAV9GSA8</accession>
<feature type="region of interest" description="Disordered" evidence="2">
    <location>
        <begin position="1023"/>
        <end position="1053"/>
    </location>
</feature>
<evidence type="ECO:0000256" key="3">
    <source>
        <dbReference type="SAM" id="Phobius"/>
    </source>
</evidence>
<dbReference type="Gene3D" id="3.40.50.300">
    <property type="entry name" value="P-loop containing nucleotide triphosphate hydrolases"/>
    <property type="match status" value="1"/>
</dbReference>
<gene>
    <name evidence="6" type="ORF">QBC34DRAFT_58748</name>
</gene>
<comment type="caution">
    <text evidence="6">The sequence shown here is derived from an EMBL/GenBank/DDBJ whole genome shotgun (WGS) entry which is preliminary data.</text>
</comment>
<dbReference type="PANTHER" id="PTHR10039">
    <property type="entry name" value="AMELOGENIN"/>
    <property type="match status" value="1"/>
</dbReference>
<feature type="domain" description="DUF7791" evidence="5">
    <location>
        <begin position="552"/>
        <end position="680"/>
    </location>
</feature>
<keyword evidence="1" id="KW-0677">Repeat</keyword>
<dbReference type="EMBL" id="MU865929">
    <property type="protein sequence ID" value="KAK4451173.1"/>
    <property type="molecule type" value="Genomic_DNA"/>
</dbReference>
<keyword evidence="7" id="KW-1185">Reference proteome</keyword>
<name>A0AAV9GSA8_9PEZI</name>
<protein>
    <recommendedName>
        <fullName evidence="8">NACHT domain-containing protein</fullName>
    </recommendedName>
</protein>
<evidence type="ECO:0000256" key="1">
    <source>
        <dbReference type="ARBA" id="ARBA00022737"/>
    </source>
</evidence>
<feature type="transmembrane region" description="Helical" evidence="3">
    <location>
        <begin position="1069"/>
        <end position="1088"/>
    </location>
</feature>
<evidence type="ECO:0000259" key="4">
    <source>
        <dbReference type="Pfam" id="PF24883"/>
    </source>
</evidence>
<dbReference type="InterPro" id="IPR056884">
    <property type="entry name" value="NPHP3-like_N"/>
</dbReference>
<dbReference type="Proteomes" id="UP001321760">
    <property type="component" value="Unassembled WGS sequence"/>
</dbReference>
<organism evidence="6 7">
    <name type="scientific">Podospora aff. communis PSN243</name>
    <dbReference type="NCBI Taxonomy" id="3040156"/>
    <lineage>
        <taxon>Eukaryota</taxon>
        <taxon>Fungi</taxon>
        <taxon>Dikarya</taxon>
        <taxon>Ascomycota</taxon>
        <taxon>Pezizomycotina</taxon>
        <taxon>Sordariomycetes</taxon>
        <taxon>Sordariomycetidae</taxon>
        <taxon>Sordariales</taxon>
        <taxon>Podosporaceae</taxon>
        <taxon>Podospora</taxon>
    </lineage>
</organism>
<dbReference type="InterPro" id="IPR056693">
    <property type="entry name" value="DUF7791"/>
</dbReference>
<evidence type="ECO:0000256" key="2">
    <source>
        <dbReference type="SAM" id="MobiDB-lite"/>
    </source>
</evidence>
<evidence type="ECO:0000313" key="6">
    <source>
        <dbReference type="EMBL" id="KAK4451173.1"/>
    </source>
</evidence>
<feature type="domain" description="Nephrocystin 3-like N-terminal" evidence="4">
    <location>
        <begin position="271"/>
        <end position="445"/>
    </location>
</feature>
<keyword evidence="3" id="KW-0472">Membrane</keyword>
<sequence length="1096" mass="123764">MDPLTAISLASSILTFIEFGAKVISGAADVYGSPSGLTADGQSTQAVVSEMQKFAVNLRPPAEDYKLTPEERALCRLAAACDGICGEIIELIEKCRPTSPMSKSAALLAGLRSRWYEGERRRLEERLGNCRAQLVLQLNYLTSSDIRHRLDIMISSAEKDRNQLLRLSTRLHDLDKKVAVSSLSSDAQAQIISLLGPSSDAIAHQHVLNMLGYSEMRDRYDTVHDAHSGTYEWIFADSSTSDEDLGLETPPCTHFKAFVNAKADARRCLIDWLTSGNGIFHISGKLGSGKSTLMKYICEHPSTKEMLKSWAGRPQLVFASFFFWRPGSALQRSQTGLILSILHDVLDSCRELIPYILPEMWQEARTSSLPQFKRDFRVLQKEVKSGFARLISDPHIHKDYAFCFFIDGLDEYEESFQDDTKFLVDQLCAWTAASRTGVKLCVSSREYNVFMNAFSASSRIQLHHLTILDMTRYVSDRLGHLSTVEDKISITKAVVDNAHGIFLWVVLVTKRMRERIEDGCDVSDLYREIDALPHDLDELFTHLLESLPQSDKKMAYQVFLMLLFRKEKHERIRTGLGLHSLSFLEDYNRDPQFALKERSCAELTRTEIKARKTLTEKRVRGYCKGFVDVGHRWVTFIHRSVPEFLSTYARRSQMASFLGGFDPLDAISQLRLAEALAIPESCIFSLSDILPFLLPLRIMDGRDAIPYAFPEAMSRAVLRHLSMGETTFEADADYGPYTAVAFETGEYGGAIFNTAYCRTPGAIQKAGAGNPQLPIYSATFMGDLGYVKWKLSQDANDNTQIRLDFLLYCLLPSYRTRWEDEECVGFLDFLIRQGLTPQTLSDASYLRIFTFDESNPDLECAVTMTVWQHLLLNCYGYAGVYGLQFRLTELAYALEEFLEHGADPYFQITIDWDGEDVSQVAGLDYREWIMDDDSGLYEESRESIHAISKAVGSSLCLKLVLGKEKREITVKFEDDGRGGILVPYKVEAECLLDYLDLYKARFSNWNRIVELVERNMKLFGGTDEEETADVGSGVESESRDTEKREDDAVKSEEMRSHTAVRLSRLMNKASLSALVLVIGIFIAIMFQLPPKKAPVT</sequence>
<evidence type="ECO:0008006" key="8">
    <source>
        <dbReference type="Google" id="ProtNLM"/>
    </source>
</evidence>
<dbReference type="Pfam" id="PF24883">
    <property type="entry name" value="NPHP3_N"/>
    <property type="match status" value="1"/>
</dbReference>
<reference evidence="6" key="1">
    <citation type="journal article" date="2023" name="Mol. Phylogenet. Evol.">
        <title>Genome-scale phylogeny and comparative genomics of the fungal order Sordariales.</title>
        <authorList>
            <person name="Hensen N."/>
            <person name="Bonometti L."/>
            <person name="Westerberg I."/>
            <person name="Brannstrom I.O."/>
            <person name="Guillou S."/>
            <person name="Cros-Aarteil S."/>
            <person name="Calhoun S."/>
            <person name="Haridas S."/>
            <person name="Kuo A."/>
            <person name="Mondo S."/>
            <person name="Pangilinan J."/>
            <person name="Riley R."/>
            <person name="LaButti K."/>
            <person name="Andreopoulos B."/>
            <person name="Lipzen A."/>
            <person name="Chen C."/>
            <person name="Yan M."/>
            <person name="Daum C."/>
            <person name="Ng V."/>
            <person name="Clum A."/>
            <person name="Steindorff A."/>
            <person name="Ohm R.A."/>
            <person name="Martin F."/>
            <person name="Silar P."/>
            <person name="Natvig D.O."/>
            <person name="Lalanne C."/>
            <person name="Gautier V."/>
            <person name="Ament-Velasquez S.L."/>
            <person name="Kruys A."/>
            <person name="Hutchinson M.I."/>
            <person name="Powell A.J."/>
            <person name="Barry K."/>
            <person name="Miller A.N."/>
            <person name="Grigoriev I.V."/>
            <person name="Debuchy R."/>
            <person name="Gladieux P."/>
            <person name="Hiltunen Thoren M."/>
            <person name="Johannesson H."/>
        </authorList>
    </citation>
    <scope>NUCLEOTIDE SEQUENCE</scope>
    <source>
        <strain evidence="6">PSN243</strain>
    </source>
</reference>
<dbReference type="InterPro" id="IPR027417">
    <property type="entry name" value="P-loop_NTPase"/>
</dbReference>
<evidence type="ECO:0000259" key="5">
    <source>
        <dbReference type="Pfam" id="PF25053"/>
    </source>
</evidence>
<dbReference type="PANTHER" id="PTHR10039:SF5">
    <property type="entry name" value="NACHT DOMAIN-CONTAINING PROTEIN"/>
    <property type="match status" value="1"/>
</dbReference>
<proteinExistence type="predicted"/>
<evidence type="ECO:0000313" key="7">
    <source>
        <dbReference type="Proteomes" id="UP001321760"/>
    </source>
</evidence>
<dbReference type="SUPFAM" id="SSF52540">
    <property type="entry name" value="P-loop containing nucleoside triphosphate hydrolases"/>
    <property type="match status" value="1"/>
</dbReference>
<keyword evidence="3" id="KW-0812">Transmembrane</keyword>
<keyword evidence="3" id="KW-1133">Transmembrane helix</keyword>
<feature type="compositionally biased region" description="Basic and acidic residues" evidence="2">
    <location>
        <begin position="1036"/>
        <end position="1053"/>
    </location>
</feature>
<reference evidence="6" key="2">
    <citation type="submission" date="2023-05" db="EMBL/GenBank/DDBJ databases">
        <authorList>
            <consortium name="Lawrence Berkeley National Laboratory"/>
            <person name="Steindorff A."/>
            <person name="Hensen N."/>
            <person name="Bonometti L."/>
            <person name="Westerberg I."/>
            <person name="Brannstrom I.O."/>
            <person name="Guillou S."/>
            <person name="Cros-Aarteil S."/>
            <person name="Calhoun S."/>
            <person name="Haridas S."/>
            <person name="Kuo A."/>
            <person name="Mondo S."/>
            <person name="Pangilinan J."/>
            <person name="Riley R."/>
            <person name="Labutti K."/>
            <person name="Andreopoulos B."/>
            <person name="Lipzen A."/>
            <person name="Chen C."/>
            <person name="Yanf M."/>
            <person name="Daum C."/>
            <person name="Ng V."/>
            <person name="Clum A."/>
            <person name="Ohm R."/>
            <person name="Martin F."/>
            <person name="Silar P."/>
            <person name="Natvig D."/>
            <person name="Lalanne C."/>
            <person name="Gautier V."/>
            <person name="Ament-Velasquez S.L."/>
            <person name="Kruys A."/>
            <person name="Hutchinson M.I."/>
            <person name="Powell A.J."/>
            <person name="Barry K."/>
            <person name="Miller A.N."/>
            <person name="Grigoriev I.V."/>
            <person name="Debuchy R."/>
            <person name="Gladieux P."/>
            <person name="Thoren M.H."/>
            <person name="Johannesson H."/>
        </authorList>
    </citation>
    <scope>NUCLEOTIDE SEQUENCE</scope>
    <source>
        <strain evidence="6">PSN243</strain>
    </source>
</reference>
<dbReference type="Pfam" id="PF25053">
    <property type="entry name" value="DUF7791"/>
    <property type="match status" value="1"/>
</dbReference>
<dbReference type="AlphaFoldDB" id="A0AAV9GSA8"/>